<dbReference type="PANTHER" id="PTHR43199">
    <property type="entry name" value="GLUTATHIONE HYDROLASE"/>
    <property type="match status" value="1"/>
</dbReference>
<evidence type="ECO:0000256" key="8">
    <source>
        <dbReference type="ARBA" id="ARBA00047417"/>
    </source>
</evidence>
<feature type="transmembrane region" description="Helical" evidence="11">
    <location>
        <begin position="6"/>
        <end position="23"/>
    </location>
</feature>
<sequence length="555" mass="61942">MKRIFWWGFIVLAVLLTVWIMNFSRLNEIKKEEPISVEFDQSSDELAEPKGESSEENQGYGVSADNDLAVKIGMLVLEKGGNAVDAAVAVSYALGVVEPYGSGLGGGGEMIIHEGKGEKPIVYDYYTLSTSDTLPSSGTGIMGFVKGMEKVHKQLGTVEMERLIEPSIQLAEKGFQVSKTLHERLKGASYRINKDEVPHFFPNGKAIQTGERLRQKELANTLRIIQKEGAKGFYEGEIAEHIHDHVKTINLSDLKSYEAERKKPIKFKFDKFDIYSTAPPSGSVMLAQSLQMVDEMEFEKEMSQDEYIYKLGIINRKSYRDRIAHVGDPNFVDMDLEKLISKEYSEKLVSGISEGGYKSKLDSKAEKEEHSDTTHFVIVDKNGMMVSVTNTLSNFFGSGKYMDGFFLNNQLKNFSEHEKSPNRIQEGKRPVSHIAPTIIVKDGKPVMGIGSAGGSRIPSVITQVLVQNLKYDETIQNAIDHPRFFMEVNEDVIVVEGELSSKVKKKLRKLGFKVVEEKSSLSFGSVQSLVVDDGVVYGGADYRREGAWNVNNIID</sequence>
<dbReference type="InterPro" id="IPR029055">
    <property type="entry name" value="Ntn_hydrolases_N"/>
</dbReference>
<dbReference type="RefSeq" id="WP_182502223.1">
    <property type="nucleotide sequence ID" value="NZ_JACJHX010000004.1"/>
</dbReference>
<dbReference type="PRINTS" id="PR01210">
    <property type="entry name" value="GGTRANSPTASE"/>
</dbReference>
<keyword evidence="11" id="KW-1133">Transmembrane helix</keyword>
<evidence type="ECO:0000256" key="1">
    <source>
        <dbReference type="ARBA" id="ARBA00001049"/>
    </source>
</evidence>
<dbReference type="Proteomes" id="UP000626697">
    <property type="component" value="Unassembled WGS sequence"/>
</dbReference>
<dbReference type="SUPFAM" id="SSF56235">
    <property type="entry name" value="N-terminal nucleophile aminohydrolases (Ntn hydrolases)"/>
    <property type="match status" value="1"/>
</dbReference>
<keyword evidence="11" id="KW-0472">Membrane</keyword>
<evidence type="ECO:0000313" key="13">
    <source>
        <dbReference type="Proteomes" id="UP000626697"/>
    </source>
</evidence>
<name>A0ABR6CPR1_9BACI</name>
<evidence type="ECO:0000256" key="3">
    <source>
        <dbReference type="ARBA" id="ARBA00009381"/>
    </source>
</evidence>
<evidence type="ECO:0000256" key="4">
    <source>
        <dbReference type="ARBA" id="ARBA00022679"/>
    </source>
</evidence>
<dbReference type="Pfam" id="PF01019">
    <property type="entry name" value="G_glu_transpept"/>
    <property type="match status" value="1"/>
</dbReference>
<feature type="region of interest" description="Disordered" evidence="10">
    <location>
        <begin position="40"/>
        <end position="61"/>
    </location>
</feature>
<dbReference type="GO" id="GO:0036374">
    <property type="term" value="F:glutathione hydrolase activity"/>
    <property type="evidence" value="ECO:0007669"/>
    <property type="project" value="UniProtKB-EC"/>
</dbReference>
<evidence type="ECO:0000313" key="12">
    <source>
        <dbReference type="EMBL" id="MBA9026337.1"/>
    </source>
</evidence>
<comment type="similarity">
    <text evidence="3 9">Belongs to the gamma-glutamyltransferase family.</text>
</comment>
<keyword evidence="9" id="KW-0317">Glutathione biosynthesis</keyword>
<dbReference type="PANTHER" id="PTHR43199:SF1">
    <property type="entry name" value="GLUTATHIONE HYDROLASE PROENZYME"/>
    <property type="match status" value="1"/>
</dbReference>
<gene>
    <name evidence="12" type="ORF">HNP81_001622</name>
</gene>
<keyword evidence="6 9" id="KW-0865">Zymogen</keyword>
<keyword evidence="5 9" id="KW-0378">Hydrolase</keyword>
<dbReference type="GO" id="GO:0103068">
    <property type="term" value="F:leukotriene C4 gamma-glutamyl transferase activity"/>
    <property type="evidence" value="ECO:0007669"/>
    <property type="project" value="UniProtKB-EC"/>
</dbReference>
<keyword evidence="4 9" id="KW-0808">Transferase</keyword>
<comment type="catalytic activity">
    <reaction evidence="2 9">
        <text>glutathione + H2O = L-cysteinylglycine + L-glutamate</text>
        <dbReference type="Rhea" id="RHEA:28807"/>
        <dbReference type="ChEBI" id="CHEBI:15377"/>
        <dbReference type="ChEBI" id="CHEBI:29985"/>
        <dbReference type="ChEBI" id="CHEBI:57925"/>
        <dbReference type="ChEBI" id="CHEBI:61694"/>
        <dbReference type="EC" id="3.4.19.13"/>
    </reaction>
</comment>
<evidence type="ECO:0000256" key="9">
    <source>
        <dbReference type="RuleBase" id="RU368036"/>
    </source>
</evidence>
<evidence type="ECO:0000256" key="6">
    <source>
        <dbReference type="ARBA" id="ARBA00023145"/>
    </source>
</evidence>
<evidence type="ECO:0000256" key="5">
    <source>
        <dbReference type="ARBA" id="ARBA00022801"/>
    </source>
</evidence>
<reference evidence="12 13" key="1">
    <citation type="submission" date="2020-08" db="EMBL/GenBank/DDBJ databases">
        <title>Genomic Encyclopedia of Type Strains, Phase IV (KMG-IV): sequencing the most valuable type-strain genomes for metagenomic binning, comparative biology and taxonomic classification.</title>
        <authorList>
            <person name="Goeker M."/>
        </authorList>
    </citation>
    <scope>NUCLEOTIDE SEQUENCE [LARGE SCALE GENOMIC DNA]</scope>
    <source>
        <strain evidence="12 13">DSM 105481</strain>
    </source>
</reference>
<dbReference type="EC" id="2.3.2.2" evidence="9"/>
<accession>A0ABR6CPR1</accession>
<dbReference type="InterPro" id="IPR043138">
    <property type="entry name" value="GGT_lsub"/>
</dbReference>
<dbReference type="NCBIfam" id="TIGR00066">
    <property type="entry name" value="g_glut_trans"/>
    <property type="match status" value="1"/>
</dbReference>
<comment type="catalytic activity">
    <reaction evidence="8 9">
        <text>an N-terminal (5-L-glutamyl)-[peptide] + an alpha-amino acid = 5-L-glutamyl amino acid + an N-terminal L-alpha-aminoacyl-[peptide]</text>
        <dbReference type="Rhea" id="RHEA:23904"/>
        <dbReference type="Rhea" id="RHEA-COMP:9780"/>
        <dbReference type="Rhea" id="RHEA-COMP:9795"/>
        <dbReference type="ChEBI" id="CHEBI:77644"/>
        <dbReference type="ChEBI" id="CHEBI:78597"/>
        <dbReference type="ChEBI" id="CHEBI:78599"/>
        <dbReference type="ChEBI" id="CHEBI:78608"/>
        <dbReference type="EC" id="2.3.2.2"/>
    </reaction>
</comment>
<evidence type="ECO:0000256" key="7">
    <source>
        <dbReference type="ARBA" id="ARBA00023315"/>
    </source>
</evidence>
<comment type="caution">
    <text evidence="12">The sequence shown here is derived from an EMBL/GenBank/DDBJ whole genome shotgun (WGS) entry which is preliminary data.</text>
</comment>
<comment type="catalytic activity">
    <reaction evidence="1 9">
        <text>an S-substituted glutathione + H2O = an S-substituted L-cysteinylglycine + L-glutamate</text>
        <dbReference type="Rhea" id="RHEA:59468"/>
        <dbReference type="ChEBI" id="CHEBI:15377"/>
        <dbReference type="ChEBI" id="CHEBI:29985"/>
        <dbReference type="ChEBI" id="CHEBI:90779"/>
        <dbReference type="ChEBI" id="CHEBI:143103"/>
        <dbReference type="EC" id="3.4.19.13"/>
    </reaction>
</comment>
<dbReference type="InterPro" id="IPR043137">
    <property type="entry name" value="GGT_ssub_C"/>
</dbReference>
<evidence type="ECO:0000256" key="10">
    <source>
        <dbReference type="SAM" id="MobiDB-lite"/>
    </source>
</evidence>
<dbReference type="Gene3D" id="1.10.246.130">
    <property type="match status" value="1"/>
</dbReference>
<dbReference type="InterPro" id="IPR000101">
    <property type="entry name" value="GGT_peptidase"/>
</dbReference>
<dbReference type="InterPro" id="IPR051792">
    <property type="entry name" value="GGT_bact"/>
</dbReference>
<comment type="subunit">
    <text evidence="9">This enzyme consists of two polypeptide chains, which are synthesized in precursor form from a single polypeptide.</text>
</comment>
<organism evidence="12 13">
    <name type="scientific">Peribacillus huizhouensis</name>
    <dbReference type="NCBI Taxonomy" id="1501239"/>
    <lineage>
        <taxon>Bacteria</taxon>
        <taxon>Bacillati</taxon>
        <taxon>Bacillota</taxon>
        <taxon>Bacilli</taxon>
        <taxon>Bacillales</taxon>
        <taxon>Bacillaceae</taxon>
        <taxon>Peribacillus</taxon>
    </lineage>
</organism>
<dbReference type="EMBL" id="JACJHX010000004">
    <property type="protein sequence ID" value="MBA9026337.1"/>
    <property type="molecule type" value="Genomic_DNA"/>
</dbReference>
<comment type="pathway">
    <text evidence="9">Sulfur metabolism; glutathione metabolism.</text>
</comment>
<evidence type="ECO:0000256" key="11">
    <source>
        <dbReference type="SAM" id="Phobius"/>
    </source>
</evidence>
<dbReference type="EC" id="3.4.19.13" evidence="9"/>
<dbReference type="Gene3D" id="3.60.20.40">
    <property type="match status" value="1"/>
</dbReference>
<proteinExistence type="inferred from homology"/>
<evidence type="ECO:0000256" key="2">
    <source>
        <dbReference type="ARBA" id="ARBA00001089"/>
    </source>
</evidence>
<comment type="PTM">
    <text evidence="9">Cleaved by autocatalysis into a large and a small subunit.</text>
</comment>
<keyword evidence="13" id="KW-1185">Reference proteome</keyword>
<keyword evidence="7 9" id="KW-0012">Acyltransferase</keyword>
<protein>
    <recommendedName>
        <fullName evidence="9">Glutathione hydrolase proenzyme</fullName>
        <ecNumber evidence="9">2.3.2.2</ecNumber>
        <ecNumber evidence="9">3.4.19.13</ecNumber>
    </recommendedName>
    <component>
        <recommendedName>
            <fullName evidence="9">Glutathione hydrolase large chain</fullName>
        </recommendedName>
    </component>
    <component>
        <recommendedName>
            <fullName evidence="9">Glutathione hydrolase small chain</fullName>
        </recommendedName>
    </component>
</protein>
<keyword evidence="11" id="KW-0812">Transmembrane</keyword>